<dbReference type="EMBL" id="QKYN01000061">
    <property type="protein sequence ID" value="RAG84611.1"/>
    <property type="molecule type" value="Genomic_DNA"/>
</dbReference>
<name>A0A2X0IMR2_9ACTN</name>
<sequence>MWSDTNWGPSSGFVVARDFNGDGKTDLGLYYNDATAPGAVFTLTADSDSDGGFSAPVRRSNSL</sequence>
<accession>A0A2X0IMR2</accession>
<keyword evidence="2" id="KW-1185">Reference proteome</keyword>
<evidence type="ECO:0008006" key="3">
    <source>
        <dbReference type="Google" id="ProtNLM"/>
    </source>
</evidence>
<dbReference type="RefSeq" id="WP_111501603.1">
    <property type="nucleotide sequence ID" value="NZ_QKYN01000061.1"/>
</dbReference>
<dbReference type="InterPro" id="IPR028994">
    <property type="entry name" value="Integrin_alpha_N"/>
</dbReference>
<dbReference type="SUPFAM" id="SSF69318">
    <property type="entry name" value="Integrin alpha N-terminal domain"/>
    <property type="match status" value="1"/>
</dbReference>
<dbReference type="AlphaFoldDB" id="A0A2X0IMR2"/>
<gene>
    <name evidence="1" type="ORF">DN069_15645</name>
</gene>
<dbReference type="Proteomes" id="UP000248889">
    <property type="component" value="Unassembled WGS sequence"/>
</dbReference>
<reference evidence="1 2" key="1">
    <citation type="submission" date="2018-06" db="EMBL/GenBank/DDBJ databases">
        <title>Streptacidiphilus pinicola sp. nov., isolated from pine grove soil.</title>
        <authorList>
            <person name="Roh S.G."/>
            <person name="Park S."/>
            <person name="Kim M.-K."/>
            <person name="Yun B.-R."/>
            <person name="Park J."/>
            <person name="Kim M.J."/>
            <person name="Kim Y.S."/>
            <person name="Kim S.B."/>
        </authorList>
    </citation>
    <scope>NUCLEOTIDE SEQUENCE [LARGE SCALE GENOMIC DNA]</scope>
    <source>
        <strain evidence="1 2">MMS16-CNU450</strain>
    </source>
</reference>
<dbReference type="OrthoDB" id="9815928at2"/>
<comment type="caution">
    <text evidence="1">The sequence shown here is derived from an EMBL/GenBank/DDBJ whole genome shotgun (WGS) entry which is preliminary data.</text>
</comment>
<protein>
    <recommendedName>
        <fullName evidence="3">VCBS repeat-containing protein</fullName>
    </recommendedName>
</protein>
<evidence type="ECO:0000313" key="1">
    <source>
        <dbReference type="EMBL" id="RAG84611.1"/>
    </source>
</evidence>
<dbReference type="Gene3D" id="2.40.128.340">
    <property type="match status" value="1"/>
</dbReference>
<proteinExistence type="predicted"/>
<organism evidence="1 2">
    <name type="scientific">Streptacidiphilus pinicola</name>
    <dbReference type="NCBI Taxonomy" id="2219663"/>
    <lineage>
        <taxon>Bacteria</taxon>
        <taxon>Bacillati</taxon>
        <taxon>Actinomycetota</taxon>
        <taxon>Actinomycetes</taxon>
        <taxon>Kitasatosporales</taxon>
        <taxon>Streptomycetaceae</taxon>
        <taxon>Streptacidiphilus</taxon>
    </lineage>
</organism>
<evidence type="ECO:0000313" key="2">
    <source>
        <dbReference type="Proteomes" id="UP000248889"/>
    </source>
</evidence>